<sequence length="426" mass="48240">MVRLAQMPGSRLQNYLWFQRDPLGFITASRDSGDMVSLYNSKRRPTYIIHHPELIQQILVTKESSFVKGRSSAILQRTVGQGVLTSEGQSHERQKRTMMSAFTKPNLETYARDVAAYTHTMIDGWSSGQQLSIAHDMMLLTLRIICQTMLGVDLQAEAEKIGRSVEQCIQYSADRIYSPVPIPLGLPTRMNRTFKVSRAVLDRFAQQMKGNRAPLLSPLLANACPDEEMRDQILTILIAGHETTANLLGWVFYLVARHPEVGAKLTQEVTEVVGEEELTYEHVAKLPYAQAVIQETLRLYPPAWAILRENIEPVELSGHQVDGHGTYIISPYALHRNPEVFPAPEEFQPERFFRREQEWPRFSYLPFGAGSRACIGSQYAMMEATLILASIWRRGALRLADESFTAVPEPSISLRIKGGLEMIWHT</sequence>
<dbReference type="OrthoDB" id="9789468at2"/>
<accession>A0A316DFP4</accession>
<dbReference type="InterPro" id="IPR050196">
    <property type="entry name" value="Cytochrome_P450_Monoox"/>
</dbReference>
<proteinExistence type="inferred from homology"/>
<dbReference type="AlphaFoldDB" id="A0A316DFP4"/>
<comment type="similarity">
    <text evidence="1 8">Belongs to the cytochrome P450 family.</text>
</comment>
<evidence type="ECO:0000256" key="6">
    <source>
        <dbReference type="ARBA" id="ARBA00023033"/>
    </source>
</evidence>
<gene>
    <name evidence="9" type="ORF">C7459_101340</name>
</gene>
<dbReference type="Gene3D" id="1.10.630.10">
    <property type="entry name" value="Cytochrome P450"/>
    <property type="match status" value="1"/>
</dbReference>
<evidence type="ECO:0000256" key="2">
    <source>
        <dbReference type="ARBA" id="ARBA00022617"/>
    </source>
</evidence>
<dbReference type="PRINTS" id="PR00385">
    <property type="entry name" value="P450"/>
</dbReference>
<feature type="binding site" description="axial binding residue" evidence="7">
    <location>
        <position position="374"/>
    </location>
    <ligand>
        <name>heme</name>
        <dbReference type="ChEBI" id="CHEBI:30413"/>
    </ligand>
    <ligandPart>
        <name>Fe</name>
        <dbReference type="ChEBI" id="CHEBI:18248"/>
    </ligandPart>
</feature>
<dbReference type="GO" id="GO:0020037">
    <property type="term" value="F:heme binding"/>
    <property type="evidence" value="ECO:0007669"/>
    <property type="project" value="InterPro"/>
</dbReference>
<evidence type="ECO:0000313" key="9">
    <source>
        <dbReference type="EMBL" id="PWK16476.1"/>
    </source>
</evidence>
<evidence type="ECO:0000313" key="10">
    <source>
        <dbReference type="Proteomes" id="UP000245634"/>
    </source>
</evidence>
<keyword evidence="6 8" id="KW-0503">Monooxygenase</keyword>
<dbReference type="PRINTS" id="PR00463">
    <property type="entry name" value="EP450I"/>
</dbReference>
<dbReference type="InterPro" id="IPR002401">
    <property type="entry name" value="Cyt_P450_E_grp-I"/>
</dbReference>
<dbReference type="Proteomes" id="UP000245634">
    <property type="component" value="Unassembled WGS sequence"/>
</dbReference>
<dbReference type="RefSeq" id="WP_109685597.1">
    <property type="nucleotide sequence ID" value="NZ_QGGL01000001.1"/>
</dbReference>
<comment type="cofactor">
    <cofactor evidence="7">
        <name>heme</name>
        <dbReference type="ChEBI" id="CHEBI:30413"/>
    </cofactor>
</comment>
<evidence type="ECO:0000256" key="7">
    <source>
        <dbReference type="PIRSR" id="PIRSR602401-1"/>
    </source>
</evidence>
<dbReference type="EMBL" id="QGGL01000001">
    <property type="protein sequence ID" value="PWK16476.1"/>
    <property type="molecule type" value="Genomic_DNA"/>
</dbReference>
<dbReference type="Pfam" id="PF00067">
    <property type="entry name" value="p450"/>
    <property type="match status" value="1"/>
</dbReference>
<evidence type="ECO:0000256" key="1">
    <source>
        <dbReference type="ARBA" id="ARBA00010617"/>
    </source>
</evidence>
<dbReference type="PROSITE" id="PS00086">
    <property type="entry name" value="CYTOCHROME_P450"/>
    <property type="match status" value="1"/>
</dbReference>
<dbReference type="PANTHER" id="PTHR24291">
    <property type="entry name" value="CYTOCHROME P450 FAMILY 4"/>
    <property type="match status" value="1"/>
</dbReference>
<evidence type="ECO:0000256" key="5">
    <source>
        <dbReference type="ARBA" id="ARBA00023004"/>
    </source>
</evidence>
<dbReference type="InterPro" id="IPR036396">
    <property type="entry name" value="Cyt_P450_sf"/>
</dbReference>
<keyword evidence="2 7" id="KW-0349">Heme</keyword>
<dbReference type="SUPFAM" id="SSF48264">
    <property type="entry name" value="Cytochrome P450"/>
    <property type="match status" value="1"/>
</dbReference>
<organism evidence="9 10">
    <name type="scientific">Tumebacillus permanentifrigoris</name>
    <dbReference type="NCBI Taxonomy" id="378543"/>
    <lineage>
        <taxon>Bacteria</taxon>
        <taxon>Bacillati</taxon>
        <taxon>Bacillota</taxon>
        <taxon>Bacilli</taxon>
        <taxon>Bacillales</taxon>
        <taxon>Alicyclobacillaceae</taxon>
        <taxon>Tumebacillus</taxon>
    </lineage>
</organism>
<evidence type="ECO:0000256" key="8">
    <source>
        <dbReference type="RuleBase" id="RU000461"/>
    </source>
</evidence>
<keyword evidence="5 7" id="KW-0408">Iron</keyword>
<keyword evidence="10" id="KW-1185">Reference proteome</keyword>
<reference evidence="9 10" key="1">
    <citation type="submission" date="2018-05" db="EMBL/GenBank/DDBJ databases">
        <title>Genomic Encyclopedia of Type Strains, Phase IV (KMG-IV): sequencing the most valuable type-strain genomes for metagenomic binning, comparative biology and taxonomic classification.</title>
        <authorList>
            <person name="Goeker M."/>
        </authorList>
    </citation>
    <scope>NUCLEOTIDE SEQUENCE [LARGE SCALE GENOMIC DNA]</scope>
    <source>
        <strain evidence="9 10">DSM 18773</strain>
    </source>
</reference>
<protein>
    <submittedName>
        <fullName evidence="9">Cytochrome P450</fullName>
    </submittedName>
</protein>
<dbReference type="PANTHER" id="PTHR24291:SF50">
    <property type="entry name" value="BIFUNCTIONAL ALBAFLAVENONE MONOOXYGENASE_TERPENE SYNTHASE"/>
    <property type="match status" value="1"/>
</dbReference>
<dbReference type="GO" id="GO:0004497">
    <property type="term" value="F:monooxygenase activity"/>
    <property type="evidence" value="ECO:0007669"/>
    <property type="project" value="UniProtKB-KW"/>
</dbReference>
<evidence type="ECO:0000256" key="4">
    <source>
        <dbReference type="ARBA" id="ARBA00023002"/>
    </source>
</evidence>
<comment type="caution">
    <text evidence="9">The sequence shown here is derived from an EMBL/GenBank/DDBJ whole genome shotgun (WGS) entry which is preliminary data.</text>
</comment>
<keyword evidence="3 7" id="KW-0479">Metal-binding</keyword>
<dbReference type="InterPro" id="IPR017972">
    <property type="entry name" value="Cyt_P450_CS"/>
</dbReference>
<keyword evidence="4 8" id="KW-0560">Oxidoreductase</keyword>
<dbReference type="GO" id="GO:0005506">
    <property type="term" value="F:iron ion binding"/>
    <property type="evidence" value="ECO:0007669"/>
    <property type="project" value="InterPro"/>
</dbReference>
<name>A0A316DFP4_9BACL</name>
<evidence type="ECO:0000256" key="3">
    <source>
        <dbReference type="ARBA" id="ARBA00022723"/>
    </source>
</evidence>
<dbReference type="InterPro" id="IPR001128">
    <property type="entry name" value="Cyt_P450"/>
</dbReference>
<dbReference type="GO" id="GO:0016705">
    <property type="term" value="F:oxidoreductase activity, acting on paired donors, with incorporation or reduction of molecular oxygen"/>
    <property type="evidence" value="ECO:0007669"/>
    <property type="project" value="InterPro"/>
</dbReference>